<name>A0A6J6QRE7_9ZZZZ</name>
<proteinExistence type="predicted"/>
<accession>A0A6J6QRE7</accession>
<dbReference type="EMBL" id="CAEZXR010000170">
    <property type="protein sequence ID" value="CAB4711538.1"/>
    <property type="molecule type" value="Genomic_DNA"/>
</dbReference>
<evidence type="ECO:0000313" key="1">
    <source>
        <dbReference type="EMBL" id="CAB4711538.1"/>
    </source>
</evidence>
<protein>
    <submittedName>
        <fullName evidence="1">Unannotated protein</fullName>
    </submittedName>
</protein>
<dbReference type="AlphaFoldDB" id="A0A6J6QRE7"/>
<sequence>MKKPIAAVALLTAISAASVTAVAPAVAADYTTPVPTVASLASFGDTVQGEVARLIGEVNVGNILPGALLTSESAARTRAVGHFRLVAKLRNADGEVVNRIEKHRKARPGRAFTFVTRNLYMVGTYRATLRFIPAKGLRLQRSKTSTTFVVSKG</sequence>
<gene>
    <name evidence="1" type="ORF">UFOPK2579_01473</name>
</gene>
<reference evidence="1" key="1">
    <citation type="submission" date="2020-05" db="EMBL/GenBank/DDBJ databases">
        <authorList>
            <person name="Chiriac C."/>
            <person name="Salcher M."/>
            <person name="Ghai R."/>
            <person name="Kavagutti S V."/>
        </authorList>
    </citation>
    <scope>NUCLEOTIDE SEQUENCE</scope>
</reference>
<organism evidence="1">
    <name type="scientific">freshwater metagenome</name>
    <dbReference type="NCBI Taxonomy" id="449393"/>
    <lineage>
        <taxon>unclassified sequences</taxon>
        <taxon>metagenomes</taxon>
        <taxon>ecological metagenomes</taxon>
    </lineage>
</organism>